<feature type="binding site" evidence="7">
    <location>
        <position position="85"/>
    </location>
    <ligand>
        <name>shikimate</name>
        <dbReference type="ChEBI" id="CHEBI:36208"/>
    </ligand>
</feature>
<evidence type="ECO:0000259" key="10">
    <source>
        <dbReference type="Pfam" id="PF18317"/>
    </source>
</evidence>
<comment type="caution">
    <text evidence="7">Lacks conserved residue(s) required for the propagation of feature annotation.</text>
</comment>
<evidence type="ECO:0000256" key="3">
    <source>
        <dbReference type="ARBA" id="ARBA00022857"/>
    </source>
</evidence>
<feature type="domain" description="Shikimate dehydrogenase substrate binding N-terminal" evidence="9">
    <location>
        <begin position="25"/>
        <end position="112"/>
    </location>
</feature>
<dbReference type="Proteomes" id="UP001433071">
    <property type="component" value="Unassembled WGS sequence"/>
</dbReference>
<dbReference type="NCBIfam" id="NF001319">
    <property type="entry name" value="PRK00258.3-3"/>
    <property type="match status" value="1"/>
</dbReference>
<keyword evidence="4 7" id="KW-0560">Oxidoreductase</keyword>
<dbReference type="InterPro" id="IPR046346">
    <property type="entry name" value="Aminoacid_DH-like_N_sf"/>
</dbReference>
<dbReference type="GO" id="GO:0004764">
    <property type="term" value="F:shikimate 3-dehydrogenase (NADP+) activity"/>
    <property type="evidence" value="ECO:0007669"/>
    <property type="project" value="UniProtKB-EC"/>
</dbReference>
<evidence type="ECO:0000256" key="7">
    <source>
        <dbReference type="HAMAP-Rule" id="MF_00222"/>
    </source>
</evidence>
<dbReference type="InterPro" id="IPR022893">
    <property type="entry name" value="Shikimate_DH_fam"/>
</dbReference>
<dbReference type="PANTHER" id="PTHR21089">
    <property type="entry name" value="SHIKIMATE DEHYDROGENASE"/>
    <property type="match status" value="1"/>
</dbReference>
<evidence type="ECO:0000313" key="12">
    <source>
        <dbReference type="Proteomes" id="UP001433071"/>
    </source>
</evidence>
<proteinExistence type="inferred from homology"/>
<evidence type="ECO:0000259" key="8">
    <source>
        <dbReference type="Pfam" id="PF01488"/>
    </source>
</evidence>
<dbReference type="EMBL" id="JAMYQB010000024">
    <property type="protein sequence ID" value="MER9407305.1"/>
    <property type="molecule type" value="Genomic_DNA"/>
</dbReference>
<evidence type="ECO:0000259" key="9">
    <source>
        <dbReference type="Pfam" id="PF08501"/>
    </source>
</evidence>
<reference evidence="11 12" key="1">
    <citation type="journal article" date="2024" name="Proc. Natl. Acad. Sci. U.S.A.">
        <title>The evolutionary genomics of adaptation to stress in wild rhizobium bacteria.</title>
        <authorList>
            <person name="Kehlet-Delgado H."/>
            <person name="Montoya A.P."/>
            <person name="Jensen K.T."/>
            <person name="Wendlandt C.E."/>
            <person name="Dexheimer C."/>
            <person name="Roberts M."/>
            <person name="Torres Martinez L."/>
            <person name="Friesen M.L."/>
            <person name="Griffitts J.S."/>
            <person name="Porter S.S."/>
        </authorList>
    </citation>
    <scope>NUCLEOTIDE SEQUENCE [LARGE SCALE GENOMIC DNA]</scope>
    <source>
        <strain evidence="11 12">M0641</strain>
    </source>
</reference>
<dbReference type="SUPFAM" id="SSF53223">
    <property type="entry name" value="Aminoacid dehydrogenase-like, N-terminal domain"/>
    <property type="match status" value="1"/>
</dbReference>
<evidence type="ECO:0000256" key="6">
    <source>
        <dbReference type="ARBA" id="ARBA00049442"/>
    </source>
</evidence>
<evidence type="ECO:0000256" key="2">
    <source>
        <dbReference type="ARBA" id="ARBA00012962"/>
    </source>
</evidence>
<dbReference type="InterPro" id="IPR006151">
    <property type="entry name" value="Shikm_DH/Glu-tRNA_Rdtase"/>
</dbReference>
<protein>
    <recommendedName>
        <fullName evidence="2 7">Shikimate dehydrogenase (NADP(+))</fullName>
        <shortName evidence="7">SDH</shortName>
        <ecNumber evidence="2 7">1.1.1.25</ecNumber>
    </recommendedName>
</protein>
<dbReference type="SUPFAM" id="SSF51735">
    <property type="entry name" value="NAD(P)-binding Rossmann-fold domains"/>
    <property type="match status" value="1"/>
</dbReference>
<comment type="pathway">
    <text evidence="1 7">Metabolic intermediate biosynthesis; chorismate biosynthesis; chorismate from D-erythrose 4-phosphate and phosphoenolpyruvate: step 4/7.</text>
</comment>
<feature type="binding site" evidence="7">
    <location>
        <begin position="149"/>
        <end position="153"/>
    </location>
    <ligand>
        <name>NADP(+)</name>
        <dbReference type="ChEBI" id="CHEBI:58349"/>
    </ligand>
</feature>
<keyword evidence="5 7" id="KW-0057">Aromatic amino acid biosynthesis</keyword>
<comment type="subunit">
    <text evidence="7">Homodimer.</text>
</comment>
<feature type="domain" description="Quinate/shikimate 5-dehydrogenase/glutamyl-tRNA reductase" evidence="8">
    <location>
        <begin position="141"/>
        <end position="215"/>
    </location>
</feature>
<feature type="binding site" evidence="7">
    <location>
        <position position="243"/>
    </location>
    <ligand>
        <name>shikimate</name>
        <dbReference type="ChEBI" id="CHEBI:36208"/>
    </ligand>
</feature>
<dbReference type="PANTHER" id="PTHR21089:SF1">
    <property type="entry name" value="BIFUNCTIONAL 3-DEHYDROQUINATE DEHYDRATASE_SHIKIMATE DEHYDROGENASE, CHLOROPLASTIC"/>
    <property type="match status" value="1"/>
</dbReference>
<keyword evidence="7" id="KW-0028">Amino-acid biosynthesis</keyword>
<evidence type="ECO:0000256" key="1">
    <source>
        <dbReference type="ARBA" id="ARBA00004871"/>
    </source>
</evidence>
<gene>
    <name evidence="7" type="primary">aroE</name>
    <name evidence="11" type="ORF">NKI36_25055</name>
</gene>
<comment type="caution">
    <text evidence="11">The sequence shown here is derived from an EMBL/GenBank/DDBJ whole genome shotgun (WGS) entry which is preliminary data.</text>
</comment>
<dbReference type="CDD" id="cd01065">
    <property type="entry name" value="NAD_bind_Shikimate_DH"/>
    <property type="match status" value="1"/>
</dbReference>
<dbReference type="EC" id="1.1.1.25" evidence="2 7"/>
<feature type="binding site" evidence="7">
    <location>
        <position position="241"/>
    </location>
    <ligand>
        <name>NADP(+)</name>
        <dbReference type="ChEBI" id="CHEBI:58349"/>
    </ligand>
</feature>
<evidence type="ECO:0000256" key="4">
    <source>
        <dbReference type="ARBA" id="ARBA00023002"/>
    </source>
</evidence>
<dbReference type="Gene3D" id="3.40.50.10860">
    <property type="entry name" value="Leucine Dehydrogenase, chain A, domain 1"/>
    <property type="match status" value="1"/>
</dbReference>
<dbReference type="HAMAP" id="MF_00222">
    <property type="entry name" value="Shikimate_DH_AroE"/>
    <property type="match status" value="1"/>
</dbReference>
<dbReference type="InterPro" id="IPR036291">
    <property type="entry name" value="NAD(P)-bd_dom_sf"/>
</dbReference>
<sequence>MASLATTTAEKWETPPSSRRILVGLLGRGIQLSRTPAMHEAEARAQGLSCVYTLLDTEMMGKTAPPLADLIAFAGHFGFTGFNVTFPYKQEIIPLLDELSEAAEILGSVNTVVFRGGRRIGHNTDKWGFKENFRHGLAGEKRRKVLLLGAGGAGAAVAQALIESGVETLLVTDLQVDRAEALASRLRLAGRTQKVEVVSDLAEASARADGIVNATPVGMEKLPGMPIAADLLRPECWVADIVYLPLETELLREARQRGCRTLSGEGMAVFQAVRAFELFTGLAPDVERMKAAFAAFGRVRDPADTGLGQ</sequence>
<feature type="binding site" evidence="7">
    <location>
        <position position="271"/>
    </location>
    <ligand>
        <name>shikimate</name>
        <dbReference type="ChEBI" id="CHEBI:36208"/>
    </ligand>
</feature>
<name>A0ABV1Z5F8_9HYPH</name>
<feature type="binding site" evidence="7">
    <location>
        <position position="125"/>
    </location>
    <ligand>
        <name>shikimate</name>
        <dbReference type="ChEBI" id="CHEBI:36208"/>
    </ligand>
</feature>
<feature type="active site" description="Proton acceptor" evidence="7">
    <location>
        <position position="89"/>
    </location>
</feature>
<dbReference type="Pfam" id="PF18317">
    <property type="entry name" value="SDH_C"/>
    <property type="match status" value="1"/>
</dbReference>
<feature type="domain" description="SDH C-terminal" evidence="10">
    <location>
        <begin position="264"/>
        <end position="292"/>
    </location>
</feature>
<dbReference type="Gene3D" id="3.40.50.720">
    <property type="entry name" value="NAD(P)-binding Rossmann-like Domain"/>
    <property type="match status" value="1"/>
</dbReference>
<feature type="binding site" evidence="7">
    <location>
        <position position="264"/>
    </location>
    <ligand>
        <name>NADP(+)</name>
        <dbReference type="ChEBI" id="CHEBI:58349"/>
    </ligand>
</feature>
<evidence type="ECO:0000313" key="11">
    <source>
        <dbReference type="EMBL" id="MER9407305.1"/>
    </source>
</evidence>
<organism evidence="11 12">
    <name type="scientific">Mesorhizobium caraganae</name>
    <dbReference type="NCBI Taxonomy" id="483206"/>
    <lineage>
        <taxon>Bacteria</taxon>
        <taxon>Pseudomonadati</taxon>
        <taxon>Pseudomonadota</taxon>
        <taxon>Alphaproteobacteria</taxon>
        <taxon>Hyphomicrobiales</taxon>
        <taxon>Phyllobacteriaceae</taxon>
        <taxon>Mesorhizobium</taxon>
    </lineage>
</organism>
<comment type="catalytic activity">
    <reaction evidence="6 7">
        <text>shikimate + NADP(+) = 3-dehydroshikimate + NADPH + H(+)</text>
        <dbReference type="Rhea" id="RHEA:17737"/>
        <dbReference type="ChEBI" id="CHEBI:15378"/>
        <dbReference type="ChEBI" id="CHEBI:16630"/>
        <dbReference type="ChEBI" id="CHEBI:36208"/>
        <dbReference type="ChEBI" id="CHEBI:57783"/>
        <dbReference type="ChEBI" id="CHEBI:58349"/>
        <dbReference type="EC" id="1.1.1.25"/>
    </reaction>
</comment>
<dbReference type="InterPro" id="IPR041121">
    <property type="entry name" value="SDH_C"/>
</dbReference>
<feature type="binding site" evidence="7">
    <location>
        <position position="110"/>
    </location>
    <ligand>
        <name>shikimate</name>
        <dbReference type="ChEBI" id="CHEBI:36208"/>
    </ligand>
</feature>
<keyword evidence="3 7" id="KW-0521">NADP</keyword>
<dbReference type="InterPro" id="IPR013708">
    <property type="entry name" value="Shikimate_DH-bd_N"/>
</dbReference>
<comment type="function">
    <text evidence="7">Involved in the biosynthesis of the chorismate, which leads to the biosynthesis of aromatic amino acids. Catalyzes the reversible NADPH linked reduction of 3-dehydroshikimate (DHSA) to yield shikimate (SA).</text>
</comment>
<evidence type="ECO:0000256" key="5">
    <source>
        <dbReference type="ARBA" id="ARBA00023141"/>
    </source>
</evidence>
<dbReference type="Pfam" id="PF01488">
    <property type="entry name" value="Shikimate_DH"/>
    <property type="match status" value="1"/>
</dbReference>
<accession>A0ABV1Z5F8</accession>
<dbReference type="NCBIfam" id="NF009201">
    <property type="entry name" value="PRK12549.1"/>
    <property type="match status" value="1"/>
</dbReference>
<feature type="binding site" evidence="7">
    <location>
        <position position="101"/>
    </location>
    <ligand>
        <name>NADP(+)</name>
        <dbReference type="ChEBI" id="CHEBI:58349"/>
    </ligand>
</feature>
<comment type="similarity">
    <text evidence="7">Belongs to the shikimate dehydrogenase family.</text>
</comment>
<keyword evidence="12" id="KW-1185">Reference proteome</keyword>
<dbReference type="Pfam" id="PF08501">
    <property type="entry name" value="Shikimate_dh_N"/>
    <property type="match status" value="1"/>
</dbReference>
<feature type="binding site" evidence="7">
    <location>
        <begin position="33"/>
        <end position="35"/>
    </location>
    <ligand>
        <name>shikimate</name>
        <dbReference type="ChEBI" id="CHEBI:36208"/>
    </ligand>
</feature>